<keyword evidence="2" id="KW-0732">Signal</keyword>
<evidence type="ECO:0000256" key="1">
    <source>
        <dbReference type="SAM" id="Phobius"/>
    </source>
</evidence>
<sequence>MSVLPGRIVTTVSAILITVGGCPLPAMAAPSSATIATHFQQLTLTPGGEPRDALLWGAIGGAGDAGLEVVRFTVDWTGIASFADVELSQTGSWIMRDNIATGSEYASTPADDGCKVSGTTVTCSVRTWIDNALPLTGLGYFAVEAKAGAAAGSSGAVRVTASVGAGPESTSESLVRIGEGVNLVAEDTDPIDVTAGDTTEVDARVSNGGSTVADGVMLYLGVDRDALADTSYSNCEYGQAVICTFDTQLQPNLTYALSEPIGVRTPADAASGSRLHGEFTWTTATEWDDLKTSLPDELLDVVFGDLQPGTGDELTLGPATTTAGVPQVELTEDDNTVELTVTVEDGPAADLTAIGAKVTAKADSTVDVRVGRVNNGPGRLYPDLFENNRLGTSIRLPENTQLVGVGDNCYTDDGKDEDSDSNRLWCESDAELGAGDREYFDLELRVEKSGKNGSVQAYELNGDGKNDSAPIVVTVTGGDDDLPITGPSGLLAIGAFLLVLGGLGRYLARSRA</sequence>
<evidence type="ECO:0000313" key="4">
    <source>
        <dbReference type="Proteomes" id="UP000249341"/>
    </source>
</evidence>
<comment type="caution">
    <text evidence="3">The sequence shown here is derived from an EMBL/GenBank/DDBJ whole genome shotgun (WGS) entry which is preliminary data.</text>
</comment>
<feature type="transmembrane region" description="Helical" evidence="1">
    <location>
        <begin position="489"/>
        <end position="508"/>
    </location>
</feature>
<keyword evidence="1" id="KW-0812">Transmembrane</keyword>
<proteinExistence type="predicted"/>
<feature type="chain" id="PRO_5016279395" description="LPXTG-motif cell wall-anchored protein" evidence="2">
    <location>
        <begin position="29"/>
        <end position="512"/>
    </location>
</feature>
<keyword evidence="1" id="KW-1133">Transmembrane helix</keyword>
<dbReference type="EMBL" id="QLMJ01000010">
    <property type="protein sequence ID" value="RAK35301.1"/>
    <property type="molecule type" value="Genomic_DNA"/>
</dbReference>
<dbReference type="RefSeq" id="WP_111650866.1">
    <property type="nucleotide sequence ID" value="NZ_JACHWI010000004.1"/>
</dbReference>
<dbReference type="OrthoDB" id="3967140at2"/>
<name>A0A327ZGR4_9ACTN</name>
<feature type="signal peptide" evidence="2">
    <location>
        <begin position="1"/>
        <end position="28"/>
    </location>
</feature>
<keyword evidence="1" id="KW-0472">Membrane</keyword>
<reference evidence="3 4" key="1">
    <citation type="submission" date="2018-06" db="EMBL/GenBank/DDBJ databases">
        <title>Genomic Encyclopedia of Type Strains, Phase III (KMG-III): the genomes of soil and plant-associated and newly described type strains.</title>
        <authorList>
            <person name="Whitman W."/>
        </authorList>
    </citation>
    <scope>NUCLEOTIDE SEQUENCE [LARGE SCALE GENOMIC DNA]</scope>
    <source>
        <strain evidence="3 4">CGMCC 4.7090</strain>
    </source>
</reference>
<keyword evidence="4" id="KW-1185">Reference proteome</keyword>
<dbReference type="AlphaFoldDB" id="A0A327ZGR4"/>
<evidence type="ECO:0000256" key="2">
    <source>
        <dbReference type="SAM" id="SignalP"/>
    </source>
</evidence>
<organism evidence="3 4">
    <name type="scientific">Actinoplanes lutulentus</name>
    <dbReference type="NCBI Taxonomy" id="1287878"/>
    <lineage>
        <taxon>Bacteria</taxon>
        <taxon>Bacillati</taxon>
        <taxon>Actinomycetota</taxon>
        <taxon>Actinomycetes</taxon>
        <taxon>Micromonosporales</taxon>
        <taxon>Micromonosporaceae</taxon>
        <taxon>Actinoplanes</taxon>
    </lineage>
</organism>
<dbReference type="Proteomes" id="UP000249341">
    <property type="component" value="Unassembled WGS sequence"/>
</dbReference>
<gene>
    <name evidence="3" type="ORF">B0I29_11053</name>
</gene>
<protein>
    <recommendedName>
        <fullName evidence="5">LPXTG-motif cell wall-anchored protein</fullName>
    </recommendedName>
</protein>
<accession>A0A327ZGR4</accession>
<dbReference type="PROSITE" id="PS51257">
    <property type="entry name" value="PROKAR_LIPOPROTEIN"/>
    <property type="match status" value="1"/>
</dbReference>
<evidence type="ECO:0008006" key="5">
    <source>
        <dbReference type="Google" id="ProtNLM"/>
    </source>
</evidence>
<evidence type="ECO:0000313" key="3">
    <source>
        <dbReference type="EMBL" id="RAK35301.1"/>
    </source>
</evidence>